<dbReference type="Pfam" id="PF00460">
    <property type="entry name" value="Flg_bb_rod"/>
    <property type="match status" value="1"/>
</dbReference>
<dbReference type="GO" id="GO:0005198">
    <property type="term" value="F:structural molecule activity"/>
    <property type="evidence" value="ECO:0007669"/>
    <property type="project" value="InterPro"/>
</dbReference>
<feature type="domain" description="Flagellar hook-associated protein FlgK helical" evidence="9">
    <location>
        <begin position="105"/>
        <end position="286"/>
    </location>
</feature>
<dbReference type="RefSeq" id="WP_128746757.1">
    <property type="nucleotide sequence ID" value="NZ_CP035281.1"/>
</dbReference>
<accession>A0A410PYX1</accession>
<gene>
    <name evidence="10" type="ORF">EQM06_01570</name>
</gene>
<keyword evidence="6" id="KW-0975">Bacterial flagellum</keyword>
<evidence type="ECO:0000313" key="11">
    <source>
        <dbReference type="Proteomes" id="UP000287601"/>
    </source>
</evidence>
<evidence type="ECO:0000256" key="6">
    <source>
        <dbReference type="ARBA" id="ARBA00023143"/>
    </source>
</evidence>
<comment type="similarity">
    <text evidence="3">Belongs to the flagella basal body rod proteins family.</text>
</comment>
<dbReference type="InterPro" id="IPR002371">
    <property type="entry name" value="FlgK"/>
</dbReference>
<evidence type="ECO:0000256" key="3">
    <source>
        <dbReference type="ARBA" id="ARBA00009677"/>
    </source>
</evidence>
<dbReference type="EMBL" id="CP035281">
    <property type="protein sequence ID" value="QAT44050.1"/>
    <property type="molecule type" value="Genomic_DNA"/>
</dbReference>
<proteinExistence type="inferred from homology"/>
<evidence type="ECO:0000313" key="10">
    <source>
        <dbReference type="EMBL" id="QAT44050.1"/>
    </source>
</evidence>
<dbReference type="PANTHER" id="PTHR30033">
    <property type="entry name" value="FLAGELLAR HOOK-ASSOCIATED PROTEIN 1"/>
    <property type="match status" value="1"/>
</dbReference>
<evidence type="ECO:0000259" key="9">
    <source>
        <dbReference type="Pfam" id="PF22638"/>
    </source>
</evidence>
<sequence length="883" mass="94275">MLRSTFYSFTTALRGLNTAQKQLDITGNNISNVGTTGYTRQRADVYSAAPAGYGDKYGSRPSTLVGQGSVIGSISQCRDQFLDVRFRRESATLGEEQAKLNSMDDISLVFDEIEKSALMTSFTDFISKLNSLAGNANSSEFDSIARNSASALVKQFNQYATQLSNIREEKEYNLKDVTCSAINDLLSGIADINDSIRKVQSTGGPALELKDERNLLLDQLSSYVKLDVQYSPKELAGGIVVDDVSINMVGADGSKQPLIYNDTAATFNVQTPGDDGTDKAVVTIDNSAIPAVAAQRSINNLLNTIFRGNNSLQSINKELAKLYPGDSTQVPPIPPLTYEGLPAKITELTDSIESTGGLNEQITAANTAVSDARAALKAKLADSTATEAEITVLRQAVTDAVTSQSTLVKQRNTALESKTLLSKYNSIATTAANNVSVCDTALKAQLAAKGVTANLVYGTAGDYTTGYYNFTDSSGNPVLDSDGNEIVWKVGSSCTTVTRDDLTKIGMTFEDHFDAETFASPGALKGELEMLNNKGVFDYNSTQVRGIGYYESMLDSLAEKFATVLNQLNDKTSTTDKEYLFQTSDGSSTFTAKNLRLSDDWLNGKYGITQTQNASAGSGDGTGQSDNILLMISTITSKLNYTTGSIGNKDINGNYLKTDAGGVTTIAANGRDADGNYTLNGVPVANEDMIDYVYDSVTGTYKLDANTVTEDAANPGTYLDSSGTLVANGKDNEGNYTMTTTDAATGVKTVTLVANSNGILYKTDAAGQPQKDSDGNYILDGTQSNLDHREGSFLFTGSFSEFLSNLSTVIGNDVSSTNNLAANHEAILDDIVDARDAISSVSLDEEGVNIMQYQKAYNAAARLMTSLDEMVERIISQMGTAGR</sequence>
<keyword evidence="5" id="KW-0964">Secreted</keyword>
<dbReference type="InterPro" id="IPR053927">
    <property type="entry name" value="FlgK_helical"/>
</dbReference>
<feature type="domain" description="Flagellar basal body rod protein N-terminal" evidence="7">
    <location>
        <begin position="11"/>
        <end position="39"/>
    </location>
</feature>
<evidence type="ECO:0000256" key="1">
    <source>
        <dbReference type="ARBA" id="ARBA00004365"/>
    </source>
</evidence>
<dbReference type="GO" id="GO:0044780">
    <property type="term" value="P:bacterial-type flagellum assembly"/>
    <property type="evidence" value="ECO:0007669"/>
    <property type="project" value="InterPro"/>
</dbReference>
<dbReference type="GO" id="GO:0005576">
    <property type="term" value="C:extracellular region"/>
    <property type="evidence" value="ECO:0007669"/>
    <property type="project" value="UniProtKB-SubCell"/>
</dbReference>
<dbReference type="AlphaFoldDB" id="A0A410PYX1"/>
<dbReference type="InterPro" id="IPR010930">
    <property type="entry name" value="Flg_bb/hook_C_dom"/>
</dbReference>
<dbReference type="GO" id="GO:0009424">
    <property type="term" value="C:bacterial-type flagellum hook"/>
    <property type="evidence" value="ECO:0007669"/>
    <property type="project" value="InterPro"/>
</dbReference>
<reference evidence="10 11" key="1">
    <citation type="submission" date="2019-01" db="EMBL/GenBank/DDBJ databases">
        <title>Draft genomes of a novel of Aminipila strains.</title>
        <authorList>
            <person name="Ma S."/>
        </authorList>
    </citation>
    <scope>NUCLEOTIDE SEQUENCE [LARGE SCALE GENOMIC DNA]</scope>
    <source>
        <strain evidence="11">JN-39</strain>
    </source>
</reference>
<dbReference type="Pfam" id="PF22638">
    <property type="entry name" value="FlgK_D1"/>
    <property type="match status" value="1"/>
</dbReference>
<dbReference type="KEGG" id="amij:EQM06_01570"/>
<evidence type="ECO:0000259" key="7">
    <source>
        <dbReference type="Pfam" id="PF00460"/>
    </source>
</evidence>
<name>A0A410PYX1_9FIRM</name>
<dbReference type="OrthoDB" id="9802553at2"/>
<dbReference type="Pfam" id="PF06429">
    <property type="entry name" value="Flg_bbr_C"/>
    <property type="match status" value="1"/>
</dbReference>
<evidence type="ECO:0000256" key="5">
    <source>
        <dbReference type="ARBA" id="ARBA00022525"/>
    </source>
</evidence>
<organism evidence="10 11">
    <name type="scientific">Aminipila luticellarii</name>
    <dbReference type="NCBI Taxonomy" id="2507160"/>
    <lineage>
        <taxon>Bacteria</taxon>
        <taxon>Bacillati</taxon>
        <taxon>Bacillota</taxon>
        <taxon>Clostridia</taxon>
        <taxon>Peptostreptococcales</taxon>
        <taxon>Anaerovoracaceae</taxon>
        <taxon>Aminipila</taxon>
    </lineage>
</organism>
<evidence type="ECO:0000256" key="4">
    <source>
        <dbReference type="ARBA" id="ARBA00016244"/>
    </source>
</evidence>
<feature type="domain" description="Flagellar basal-body/hook protein C-terminal" evidence="8">
    <location>
        <begin position="839"/>
        <end position="875"/>
    </location>
</feature>
<keyword evidence="11" id="KW-1185">Reference proteome</keyword>
<evidence type="ECO:0000256" key="2">
    <source>
        <dbReference type="ARBA" id="ARBA00004613"/>
    </source>
</evidence>
<comment type="subcellular location">
    <subcellularLocation>
        <location evidence="1">Bacterial flagellum</location>
    </subcellularLocation>
    <subcellularLocation>
        <location evidence="2">Secreted</location>
    </subcellularLocation>
</comment>
<dbReference type="Proteomes" id="UP000287601">
    <property type="component" value="Chromosome"/>
</dbReference>
<dbReference type="PANTHER" id="PTHR30033:SF1">
    <property type="entry name" value="FLAGELLAR HOOK-ASSOCIATED PROTEIN 1"/>
    <property type="match status" value="1"/>
</dbReference>
<protein>
    <recommendedName>
        <fullName evidence="4">Flagellar hook-associated protein 1</fullName>
    </recommendedName>
</protein>
<evidence type="ECO:0000259" key="8">
    <source>
        <dbReference type="Pfam" id="PF06429"/>
    </source>
</evidence>
<dbReference type="InterPro" id="IPR001444">
    <property type="entry name" value="Flag_bb_rod_N"/>
</dbReference>